<evidence type="ECO:0000313" key="3">
    <source>
        <dbReference type="EMBL" id="QJH97332.1"/>
    </source>
</evidence>
<dbReference type="EMBL" id="MT141485">
    <property type="protein sequence ID" value="QJA62907.1"/>
    <property type="molecule type" value="Genomic_DNA"/>
</dbReference>
<name>A0A6H1ZGT7_9ZZZZ</name>
<dbReference type="PANTHER" id="PTHR37909:SF1">
    <property type="entry name" value="S-ADENOSYL-L-METHIONINE-DEPENDENT METHYLTRANSFERASES SUPERFAMILY PROTEIN"/>
    <property type="match status" value="1"/>
</dbReference>
<dbReference type="PANTHER" id="PTHR37909">
    <property type="entry name" value="S-ADENOSYL-L-METHIONINE-DEPENDENT METHYLTRANSFERASES SUPERFAMILY PROTEIN"/>
    <property type="match status" value="1"/>
</dbReference>
<accession>A0A6H1ZGT7</accession>
<keyword evidence="1" id="KW-0489">Methyltransferase</keyword>
<sequence length="182" mass="20956">MIPRNRVALLKTLPRHSVGLEVGVYRANFSLHMIRHVRPRILYLVDAWRRMPNTNKHYTDDWHHTNLFIATCRMLPYIASGVVRPLCVVSGDAPGYIPDKSLDWVYIDADHTYEGCKSDFARWWPKVKFGGTVMAHDYSPADFPGVVKAIDEFEAKNGIKRVGRTEEVHPTVWFKKEAHLKG</sequence>
<gene>
    <name evidence="2" type="ORF">MM415B00684_0016</name>
    <name evidence="1" type="ORF">TM448A00447_0024</name>
    <name evidence="3" type="ORF">TM448B00974_0022</name>
</gene>
<dbReference type="InterPro" id="IPR029063">
    <property type="entry name" value="SAM-dependent_MTases_sf"/>
</dbReference>
<dbReference type="Gene3D" id="3.40.50.150">
    <property type="entry name" value="Vaccinia Virus protein VP39"/>
    <property type="match status" value="1"/>
</dbReference>
<protein>
    <submittedName>
        <fullName evidence="1">Putative methyltransferase</fullName>
    </submittedName>
</protein>
<dbReference type="EMBL" id="MT144014">
    <property type="protein sequence ID" value="QJA46547.1"/>
    <property type="molecule type" value="Genomic_DNA"/>
</dbReference>
<organism evidence="1">
    <name type="scientific">viral metagenome</name>
    <dbReference type="NCBI Taxonomy" id="1070528"/>
    <lineage>
        <taxon>unclassified sequences</taxon>
        <taxon>metagenomes</taxon>
        <taxon>organismal metagenomes</taxon>
    </lineage>
</organism>
<evidence type="ECO:0000313" key="1">
    <source>
        <dbReference type="EMBL" id="QJA46547.1"/>
    </source>
</evidence>
<reference evidence="1" key="1">
    <citation type="submission" date="2020-03" db="EMBL/GenBank/DDBJ databases">
        <title>The deep terrestrial virosphere.</title>
        <authorList>
            <person name="Holmfeldt K."/>
            <person name="Nilsson E."/>
            <person name="Simone D."/>
            <person name="Lopez-Fernandez M."/>
            <person name="Wu X."/>
            <person name="de Brujin I."/>
            <person name="Lundin D."/>
            <person name="Andersson A."/>
            <person name="Bertilsson S."/>
            <person name="Dopson M."/>
        </authorList>
    </citation>
    <scope>NUCLEOTIDE SEQUENCE</scope>
    <source>
        <strain evidence="2">MM415B00684</strain>
        <strain evidence="1">TM448A00447</strain>
        <strain evidence="3">TM448B00974</strain>
    </source>
</reference>
<proteinExistence type="predicted"/>
<keyword evidence="1" id="KW-0808">Transferase</keyword>
<dbReference type="GO" id="GO:0008168">
    <property type="term" value="F:methyltransferase activity"/>
    <property type="evidence" value="ECO:0007669"/>
    <property type="project" value="UniProtKB-KW"/>
</dbReference>
<evidence type="ECO:0000313" key="2">
    <source>
        <dbReference type="EMBL" id="QJA62907.1"/>
    </source>
</evidence>
<dbReference type="GO" id="GO:0032259">
    <property type="term" value="P:methylation"/>
    <property type="evidence" value="ECO:0007669"/>
    <property type="project" value="UniProtKB-KW"/>
</dbReference>
<dbReference type="EMBL" id="MT144682">
    <property type="protein sequence ID" value="QJH97332.1"/>
    <property type="molecule type" value="Genomic_DNA"/>
</dbReference>
<dbReference type="Pfam" id="PF13578">
    <property type="entry name" value="Methyltransf_24"/>
    <property type="match status" value="1"/>
</dbReference>
<dbReference type="SUPFAM" id="SSF53335">
    <property type="entry name" value="S-adenosyl-L-methionine-dependent methyltransferases"/>
    <property type="match status" value="1"/>
</dbReference>
<dbReference type="AlphaFoldDB" id="A0A6H1ZGT7"/>